<dbReference type="PROSITE" id="PS50943">
    <property type="entry name" value="HTH_CROC1"/>
    <property type="match status" value="1"/>
</dbReference>
<dbReference type="InterPro" id="IPR001387">
    <property type="entry name" value="Cro/C1-type_HTH"/>
</dbReference>
<dbReference type="Pfam" id="PF01381">
    <property type="entry name" value="HTH_3"/>
    <property type="match status" value="1"/>
</dbReference>
<reference evidence="2 3" key="1">
    <citation type="submission" date="2018-09" db="EMBL/GenBank/DDBJ databases">
        <title>Comparative genomics of Leucobacter spp.</title>
        <authorList>
            <person name="Reis A.C."/>
            <person name="Kolvenbach B.A."/>
            <person name="Corvini P.F.X."/>
            <person name="Nunes O.C."/>
        </authorList>
    </citation>
    <scope>NUCLEOTIDE SEQUENCE [LARGE SCALE GENOMIC DNA]</scope>
    <source>
        <strain evidence="2 3">L-1</strain>
    </source>
</reference>
<evidence type="ECO:0000313" key="2">
    <source>
        <dbReference type="EMBL" id="MBL3689415.1"/>
    </source>
</evidence>
<dbReference type="SMART" id="SM00530">
    <property type="entry name" value="HTH_XRE"/>
    <property type="match status" value="1"/>
</dbReference>
<gene>
    <name evidence="2" type="ORF">D3226_05490</name>
</gene>
<dbReference type="Gene3D" id="1.10.260.40">
    <property type="entry name" value="lambda repressor-like DNA-binding domains"/>
    <property type="match status" value="1"/>
</dbReference>
<dbReference type="EMBL" id="QYAD01000001">
    <property type="protein sequence ID" value="MBL3689415.1"/>
    <property type="molecule type" value="Genomic_DNA"/>
</dbReference>
<proteinExistence type="predicted"/>
<feature type="domain" description="HTH cro/C1-type" evidence="1">
    <location>
        <begin position="16"/>
        <end position="69"/>
    </location>
</feature>
<sequence>MTQESTPLRIVFGARVREHRLALELTQEALAERLGVSVQYLGRVERGENLTFDSADRFAAMLGLDALDLLLRP</sequence>
<comment type="caution">
    <text evidence="2">The sequence shown here is derived from an EMBL/GenBank/DDBJ whole genome shotgun (WGS) entry which is preliminary data.</text>
</comment>
<dbReference type="CDD" id="cd00093">
    <property type="entry name" value="HTH_XRE"/>
    <property type="match status" value="1"/>
</dbReference>
<dbReference type="SUPFAM" id="SSF47413">
    <property type="entry name" value="lambda repressor-like DNA-binding domains"/>
    <property type="match status" value="1"/>
</dbReference>
<dbReference type="RefSeq" id="WP_202381342.1">
    <property type="nucleotide sequence ID" value="NZ_BAAAMA010000004.1"/>
</dbReference>
<evidence type="ECO:0000313" key="3">
    <source>
        <dbReference type="Proteomes" id="UP001646141"/>
    </source>
</evidence>
<name>A0ABS1SMM3_9MICO</name>
<keyword evidence="3" id="KW-1185">Reference proteome</keyword>
<evidence type="ECO:0000259" key="1">
    <source>
        <dbReference type="PROSITE" id="PS50943"/>
    </source>
</evidence>
<organism evidence="2 3">
    <name type="scientific">Leucobacter chromiireducens subsp. chromiireducens</name>
    <dbReference type="NCBI Taxonomy" id="660067"/>
    <lineage>
        <taxon>Bacteria</taxon>
        <taxon>Bacillati</taxon>
        <taxon>Actinomycetota</taxon>
        <taxon>Actinomycetes</taxon>
        <taxon>Micrococcales</taxon>
        <taxon>Microbacteriaceae</taxon>
        <taxon>Leucobacter</taxon>
    </lineage>
</organism>
<accession>A0ABS1SMM3</accession>
<dbReference type="Proteomes" id="UP001646141">
    <property type="component" value="Unassembled WGS sequence"/>
</dbReference>
<dbReference type="InterPro" id="IPR010982">
    <property type="entry name" value="Lambda_DNA-bd_dom_sf"/>
</dbReference>
<protein>
    <submittedName>
        <fullName evidence="2">XRE family transcriptional regulator</fullName>
    </submittedName>
</protein>